<evidence type="ECO:0000313" key="8">
    <source>
        <dbReference type="EMBL" id="KAJ8796496.1"/>
    </source>
</evidence>
<comment type="function">
    <text evidence="2">Stores iron in a soluble, non-toxic, readily available form. Important for iron homeostasis. Iron is taken up in the ferrous form and deposited as ferric hydroxides after oxidation. Also plays a role in delivery of iron to cells. Mediates iron uptake in capsule cells of the developing kidney. Delivery to lysosomes by the cargo receptor NCOA4 for autophagic degradation and release or iron.</text>
</comment>
<feature type="domain" description="Ferritin-like diiron" evidence="7">
    <location>
        <begin position="47"/>
        <end position="180"/>
    </location>
</feature>
<dbReference type="GO" id="GO:0044754">
    <property type="term" value="C:autolysosome"/>
    <property type="evidence" value="ECO:0007669"/>
    <property type="project" value="UniProtKB-SubCell"/>
</dbReference>
<keyword evidence="4 5" id="KW-0479">Metal-binding</keyword>
<comment type="subcellular location">
    <subcellularLocation>
        <location evidence="1">Autolysosome</location>
    </subcellularLocation>
</comment>
<dbReference type="Gene3D" id="1.20.1260.10">
    <property type="match status" value="2"/>
</dbReference>
<comment type="subunit">
    <text evidence="3">Oligomer of 24 subunits. There are two types of subunits: L (light) chain and H (heavy) chain. The major chain can be light or heavy, depending on the species and tissue type. The functional molecule forms a roughly spherical shell with a diameter of 12 nm and contains a central cavity into which the insoluble mineral iron core is deposited. Interacts with NCOA4.</text>
</comment>
<organism evidence="8 9">
    <name type="scientific">Eschrichtius robustus</name>
    <name type="common">California gray whale</name>
    <name type="synonym">Eschrichtius gibbosus</name>
    <dbReference type="NCBI Taxonomy" id="9764"/>
    <lineage>
        <taxon>Eukaryota</taxon>
        <taxon>Metazoa</taxon>
        <taxon>Chordata</taxon>
        <taxon>Craniata</taxon>
        <taxon>Vertebrata</taxon>
        <taxon>Euteleostomi</taxon>
        <taxon>Mammalia</taxon>
        <taxon>Eutheria</taxon>
        <taxon>Laurasiatheria</taxon>
        <taxon>Artiodactyla</taxon>
        <taxon>Whippomorpha</taxon>
        <taxon>Cetacea</taxon>
        <taxon>Mysticeti</taxon>
        <taxon>Eschrichtiidae</taxon>
        <taxon>Eschrichtius</taxon>
    </lineage>
</organism>
<dbReference type="AlphaFoldDB" id="A0AB34HUJ8"/>
<accession>A0AB34HUJ8</accession>
<evidence type="ECO:0000256" key="3">
    <source>
        <dbReference type="ARBA" id="ARBA00047045"/>
    </source>
</evidence>
<keyword evidence="4 5" id="KW-0408">Iron</keyword>
<reference evidence="8 9" key="1">
    <citation type="submission" date="2022-11" db="EMBL/GenBank/DDBJ databases">
        <title>Whole genome sequence of Eschrichtius robustus ER-17-0199.</title>
        <authorList>
            <person name="Bruniche-Olsen A."/>
            <person name="Black A.N."/>
            <person name="Fields C.J."/>
            <person name="Walden K."/>
            <person name="Dewoody J.A."/>
        </authorList>
    </citation>
    <scope>NUCLEOTIDE SEQUENCE [LARGE SCALE GENOMIC DNA]</scope>
    <source>
        <strain evidence="8">ER-17-0199</strain>
        <tissue evidence="8">Blubber</tissue>
    </source>
</reference>
<dbReference type="SUPFAM" id="SSF47240">
    <property type="entry name" value="Ferritin-like"/>
    <property type="match status" value="1"/>
</dbReference>
<comment type="caution">
    <text evidence="8">The sequence shown here is derived from an EMBL/GenBank/DDBJ whole genome shotgun (WGS) entry which is preliminary data.</text>
</comment>
<evidence type="ECO:0000256" key="5">
    <source>
        <dbReference type="RuleBase" id="RU361145"/>
    </source>
</evidence>
<protein>
    <recommendedName>
        <fullName evidence="5">Ferritin</fullName>
    </recommendedName>
</protein>
<dbReference type="GO" id="GO:0008199">
    <property type="term" value="F:ferric iron binding"/>
    <property type="evidence" value="ECO:0007669"/>
    <property type="project" value="InterPro"/>
</dbReference>
<gene>
    <name evidence="8" type="ORF">J1605_002093</name>
</gene>
<dbReference type="InterPro" id="IPR009040">
    <property type="entry name" value="Ferritin-like_diiron"/>
</dbReference>
<keyword evidence="9" id="KW-1185">Reference proteome</keyword>
<dbReference type="PROSITE" id="PS50905">
    <property type="entry name" value="FERRITIN_LIKE"/>
    <property type="match status" value="1"/>
</dbReference>
<dbReference type="PANTHER" id="PTHR11431">
    <property type="entry name" value="FERRITIN"/>
    <property type="match status" value="1"/>
</dbReference>
<feature type="region of interest" description="Disordered" evidence="6">
    <location>
        <begin position="149"/>
        <end position="183"/>
    </location>
</feature>
<evidence type="ECO:0000256" key="2">
    <source>
        <dbReference type="ARBA" id="ARBA00045578"/>
    </source>
</evidence>
<dbReference type="GO" id="GO:0008198">
    <property type="term" value="F:ferrous iron binding"/>
    <property type="evidence" value="ECO:0007669"/>
    <property type="project" value="TreeGrafter"/>
</dbReference>
<dbReference type="GO" id="GO:0006826">
    <property type="term" value="P:iron ion transport"/>
    <property type="evidence" value="ECO:0007669"/>
    <property type="project" value="InterPro"/>
</dbReference>
<keyword evidence="5" id="KW-0409">Iron storage</keyword>
<name>A0AB34HUJ8_ESCRO</name>
<dbReference type="InterPro" id="IPR001519">
    <property type="entry name" value="Ferritin"/>
</dbReference>
<dbReference type="PANTHER" id="PTHR11431:SF47">
    <property type="entry name" value="FERRITIN LIGHT CHAIN"/>
    <property type="match status" value="1"/>
</dbReference>
<sequence length="194" mass="22282">MWVAEFCQYSRNPQNQQFRILGLGTSQHPFLSLTPYYQPTVSSQIGQNDSTEVEAIVHRLVNLHLRTSYTYLSQGFYFHHKDVALEDMGHFFRKSANEKREGSQYAQKEPQDEWGKTQDAMEAAMLVEKNLSQAILDLHALACADADSHPCDFQESPRPRRAGETHQEHGRPPDQPPQAGLGDYLFERLTLKYQ</sequence>
<proteinExistence type="inferred from homology"/>
<feature type="binding site" evidence="4">
    <location>
        <position position="128"/>
    </location>
    <ligand>
        <name>Fe cation</name>
        <dbReference type="ChEBI" id="CHEBI:24875"/>
        <label>1</label>
    </ligand>
</feature>
<evidence type="ECO:0000256" key="4">
    <source>
        <dbReference type="PIRSR" id="PIRSR601519-1"/>
    </source>
</evidence>
<evidence type="ECO:0000256" key="6">
    <source>
        <dbReference type="SAM" id="MobiDB-lite"/>
    </source>
</evidence>
<evidence type="ECO:0000256" key="1">
    <source>
        <dbReference type="ARBA" id="ARBA00044942"/>
    </source>
</evidence>
<evidence type="ECO:0000313" key="9">
    <source>
        <dbReference type="Proteomes" id="UP001159641"/>
    </source>
</evidence>
<feature type="compositionally biased region" description="Basic and acidic residues" evidence="6">
    <location>
        <begin position="149"/>
        <end position="172"/>
    </location>
</feature>
<comment type="similarity">
    <text evidence="5">Belongs to the ferritin family.</text>
</comment>
<dbReference type="InterPro" id="IPR009078">
    <property type="entry name" value="Ferritin-like_SF"/>
</dbReference>
<dbReference type="Proteomes" id="UP001159641">
    <property type="component" value="Unassembled WGS sequence"/>
</dbReference>
<evidence type="ECO:0000259" key="7">
    <source>
        <dbReference type="PROSITE" id="PS50905"/>
    </source>
</evidence>
<dbReference type="InterPro" id="IPR012347">
    <property type="entry name" value="Ferritin-like"/>
</dbReference>
<dbReference type="GO" id="GO:0006879">
    <property type="term" value="P:intracellular iron ion homeostasis"/>
    <property type="evidence" value="ECO:0007669"/>
    <property type="project" value="UniProtKB-KW"/>
</dbReference>
<dbReference type="EMBL" id="JAIQCJ010000358">
    <property type="protein sequence ID" value="KAJ8796496.1"/>
    <property type="molecule type" value="Genomic_DNA"/>
</dbReference>